<evidence type="ECO:0000256" key="3">
    <source>
        <dbReference type="ARBA" id="ARBA00022490"/>
    </source>
</evidence>
<comment type="similarity">
    <text evidence="2">Belongs to the peptidase M20A family. ArgE subfamily.</text>
</comment>
<dbReference type="PANTHER" id="PTHR43808">
    <property type="entry name" value="ACETYLORNITHINE DEACETYLASE"/>
    <property type="match status" value="1"/>
</dbReference>
<keyword evidence="6" id="KW-0479">Metal-binding</keyword>
<dbReference type="OrthoDB" id="9792335at2"/>
<dbReference type="Gene3D" id="3.40.630.10">
    <property type="entry name" value="Zn peptidases"/>
    <property type="match status" value="1"/>
</dbReference>
<evidence type="ECO:0000256" key="7">
    <source>
        <dbReference type="ARBA" id="ARBA00022801"/>
    </source>
</evidence>
<name>A0A562YD13_9FLAO</name>
<evidence type="ECO:0000256" key="2">
    <source>
        <dbReference type="ARBA" id="ARBA00005691"/>
    </source>
</evidence>
<dbReference type="SUPFAM" id="SSF53187">
    <property type="entry name" value="Zn-dependent exopeptidases"/>
    <property type="match status" value="1"/>
</dbReference>
<dbReference type="RefSeq" id="WP_133356824.1">
    <property type="nucleotide sequence ID" value="NZ_SMZJ02000006.1"/>
</dbReference>
<dbReference type="GO" id="GO:0008777">
    <property type="term" value="F:acetylornithine deacetylase activity"/>
    <property type="evidence" value="ECO:0007669"/>
    <property type="project" value="UniProtKB-EC"/>
</dbReference>
<evidence type="ECO:0000256" key="1">
    <source>
        <dbReference type="ARBA" id="ARBA00001947"/>
    </source>
</evidence>
<dbReference type="EC" id="3.5.1.16" evidence="11"/>
<keyword evidence="3" id="KW-0963">Cytoplasm</keyword>
<keyword evidence="12" id="KW-1185">Reference proteome</keyword>
<evidence type="ECO:0000256" key="4">
    <source>
        <dbReference type="ARBA" id="ARBA00022571"/>
    </source>
</evidence>
<dbReference type="EMBL" id="SMZJ02000006">
    <property type="protein sequence ID" value="TWO31998.1"/>
    <property type="molecule type" value="Genomic_DNA"/>
</dbReference>
<evidence type="ECO:0000256" key="6">
    <source>
        <dbReference type="ARBA" id="ARBA00022723"/>
    </source>
</evidence>
<evidence type="ECO:0000256" key="5">
    <source>
        <dbReference type="ARBA" id="ARBA00022605"/>
    </source>
</evidence>
<sequence>MTAQEILAKLVSFSVLGGESNLKIINWLKDYIESFGVEIYLVPNKTNTKASLHCRIGPAVDGGVILSGHTDVVPVKEQPWNTNPFELVEKPDGNLYARGSCDMKGFLACCLAVLPKMVKTKLKKPIYFAFTYDEEVGCLGAPSLINHIKKTYSEKPKYAIIGEASMLQPIIGQKSIHIIDITVNGSQGHSSRIKQEVSAVHEAARIVMWAEEKMNSLINSGSIDSRFEPPHSSLHTGIINGGIAPNIIANKAFLSLDIRCLPQDDANQMYQDLKNYCKSREKALNPIFSSFRIDVVENHPIVPSLNTNENSDVINLIGKITGNYNWTTVSYASEAGHFANAGFESIICGPGSIAQAHRANEYISKNQLKKGVEMIKNLVKHLKTSI</sequence>
<dbReference type="GO" id="GO:0046872">
    <property type="term" value="F:metal ion binding"/>
    <property type="evidence" value="ECO:0007669"/>
    <property type="project" value="UniProtKB-KW"/>
</dbReference>
<dbReference type="InterPro" id="IPR010169">
    <property type="entry name" value="AcOrn-deacetyl"/>
</dbReference>
<keyword evidence="5" id="KW-0028">Amino-acid biosynthesis</keyword>
<comment type="cofactor">
    <cofactor evidence="1">
        <name>Zn(2+)</name>
        <dbReference type="ChEBI" id="CHEBI:29105"/>
    </cofactor>
</comment>
<reference evidence="11 12" key="1">
    <citation type="submission" date="2019-07" db="EMBL/GenBank/DDBJ databases">
        <title>Seonamhaeicola sp. W255 draft genome.</title>
        <authorList>
            <person name="Zhang X.-Y."/>
            <person name="Zhang R."/>
            <person name="Zhong Y.-L."/>
            <person name="Du Z.-J."/>
        </authorList>
    </citation>
    <scope>NUCLEOTIDE SEQUENCE [LARGE SCALE GENOMIC DNA]</scope>
    <source>
        <strain evidence="11 12">W255</strain>
    </source>
</reference>
<evidence type="ECO:0000259" key="10">
    <source>
        <dbReference type="Pfam" id="PF07687"/>
    </source>
</evidence>
<organism evidence="11 12">
    <name type="scientific">Seonamhaeicola sediminis</name>
    <dbReference type="NCBI Taxonomy" id="2528206"/>
    <lineage>
        <taxon>Bacteria</taxon>
        <taxon>Pseudomonadati</taxon>
        <taxon>Bacteroidota</taxon>
        <taxon>Flavobacteriia</taxon>
        <taxon>Flavobacteriales</taxon>
        <taxon>Flavobacteriaceae</taxon>
    </lineage>
</organism>
<accession>A0A562YD13</accession>
<dbReference type="InterPro" id="IPR002933">
    <property type="entry name" value="Peptidase_M20"/>
</dbReference>
<keyword evidence="7 11" id="KW-0378">Hydrolase</keyword>
<evidence type="ECO:0000313" key="12">
    <source>
        <dbReference type="Proteomes" id="UP000295814"/>
    </source>
</evidence>
<dbReference type="Pfam" id="PF01546">
    <property type="entry name" value="Peptidase_M20"/>
    <property type="match status" value="1"/>
</dbReference>
<dbReference type="GO" id="GO:0006526">
    <property type="term" value="P:L-arginine biosynthetic process"/>
    <property type="evidence" value="ECO:0007669"/>
    <property type="project" value="UniProtKB-KW"/>
</dbReference>
<dbReference type="NCBIfam" id="NF005710">
    <property type="entry name" value="PRK07522.1"/>
    <property type="match status" value="1"/>
</dbReference>
<dbReference type="AlphaFoldDB" id="A0A562YD13"/>
<dbReference type="InterPro" id="IPR001261">
    <property type="entry name" value="ArgE/DapE_CS"/>
</dbReference>
<keyword evidence="9" id="KW-0170">Cobalt</keyword>
<dbReference type="PANTHER" id="PTHR43808:SF31">
    <property type="entry name" value="N-ACETYL-L-CITRULLINE DEACETYLASE"/>
    <property type="match status" value="1"/>
</dbReference>
<keyword evidence="4" id="KW-0055">Arginine biosynthesis</keyword>
<dbReference type="SUPFAM" id="SSF55031">
    <property type="entry name" value="Bacterial exopeptidase dimerisation domain"/>
    <property type="match status" value="1"/>
</dbReference>
<gene>
    <name evidence="11" type="primary">argE</name>
    <name evidence="11" type="ORF">E1J38_011505</name>
</gene>
<dbReference type="PROSITE" id="PS00759">
    <property type="entry name" value="ARGE_DAPE_CPG2_2"/>
    <property type="match status" value="1"/>
</dbReference>
<dbReference type="NCBIfam" id="TIGR01892">
    <property type="entry name" value="AcOrn-deacetyl"/>
    <property type="match status" value="1"/>
</dbReference>
<keyword evidence="8" id="KW-0862">Zinc</keyword>
<evidence type="ECO:0000313" key="11">
    <source>
        <dbReference type="EMBL" id="TWO31998.1"/>
    </source>
</evidence>
<dbReference type="CDD" id="cd03894">
    <property type="entry name" value="M20_ArgE"/>
    <property type="match status" value="1"/>
</dbReference>
<feature type="domain" description="Peptidase M20 dimerisation" evidence="10">
    <location>
        <begin position="171"/>
        <end position="282"/>
    </location>
</feature>
<protein>
    <submittedName>
        <fullName evidence="11">Acetylornithine deacetylase</fullName>
        <ecNumber evidence="11">3.5.1.16</ecNumber>
    </submittedName>
</protein>
<dbReference type="InterPro" id="IPR036264">
    <property type="entry name" value="Bact_exopeptidase_dim_dom"/>
</dbReference>
<proteinExistence type="inferred from homology"/>
<comment type="caution">
    <text evidence="11">The sequence shown here is derived from an EMBL/GenBank/DDBJ whole genome shotgun (WGS) entry which is preliminary data.</text>
</comment>
<dbReference type="Gene3D" id="3.30.70.360">
    <property type="match status" value="1"/>
</dbReference>
<dbReference type="Pfam" id="PF07687">
    <property type="entry name" value="M20_dimer"/>
    <property type="match status" value="1"/>
</dbReference>
<evidence type="ECO:0000256" key="8">
    <source>
        <dbReference type="ARBA" id="ARBA00022833"/>
    </source>
</evidence>
<dbReference type="InterPro" id="IPR050072">
    <property type="entry name" value="Peptidase_M20A"/>
</dbReference>
<dbReference type="InterPro" id="IPR011650">
    <property type="entry name" value="Peptidase_M20_dimer"/>
</dbReference>
<dbReference type="Proteomes" id="UP000295814">
    <property type="component" value="Unassembled WGS sequence"/>
</dbReference>
<evidence type="ECO:0000256" key="9">
    <source>
        <dbReference type="ARBA" id="ARBA00023285"/>
    </source>
</evidence>